<evidence type="ECO:0008006" key="3">
    <source>
        <dbReference type="Google" id="ProtNLM"/>
    </source>
</evidence>
<evidence type="ECO:0000313" key="1">
    <source>
        <dbReference type="EMBL" id="KIO06560.1"/>
    </source>
</evidence>
<gene>
    <name evidence="1" type="ORF">M404DRAFT_434329</name>
</gene>
<protein>
    <recommendedName>
        <fullName evidence="3">Protein kinase domain-containing protein</fullName>
    </recommendedName>
</protein>
<dbReference type="Proteomes" id="UP000054217">
    <property type="component" value="Unassembled WGS sequence"/>
</dbReference>
<evidence type="ECO:0000313" key="2">
    <source>
        <dbReference type="Proteomes" id="UP000054217"/>
    </source>
</evidence>
<sequence>MHSNRGSTYTLEEFTRRKSRYRGGGIDLNGKVTRNDVVARGGYATVYRGVLNPLGRMAVAIKTTRGGPPGDEDAINRVPREVHLWSKLCRMITFSHCSTSPLISVSQCRLFPYGWREEIHVNTCRMSTSTLALW</sequence>
<dbReference type="SUPFAM" id="SSF56112">
    <property type="entry name" value="Protein kinase-like (PK-like)"/>
    <property type="match status" value="1"/>
</dbReference>
<reference evidence="1 2" key="1">
    <citation type="submission" date="2014-04" db="EMBL/GenBank/DDBJ databases">
        <authorList>
            <consortium name="DOE Joint Genome Institute"/>
            <person name="Kuo A."/>
            <person name="Kohler A."/>
            <person name="Costa M.D."/>
            <person name="Nagy L.G."/>
            <person name="Floudas D."/>
            <person name="Copeland A."/>
            <person name="Barry K.W."/>
            <person name="Cichocki N."/>
            <person name="Veneault-Fourrey C."/>
            <person name="LaButti K."/>
            <person name="Lindquist E.A."/>
            <person name="Lipzen A."/>
            <person name="Lundell T."/>
            <person name="Morin E."/>
            <person name="Murat C."/>
            <person name="Sun H."/>
            <person name="Tunlid A."/>
            <person name="Henrissat B."/>
            <person name="Grigoriev I.V."/>
            <person name="Hibbett D.S."/>
            <person name="Martin F."/>
            <person name="Nordberg H.P."/>
            <person name="Cantor M.N."/>
            <person name="Hua S.X."/>
        </authorList>
    </citation>
    <scope>NUCLEOTIDE SEQUENCE [LARGE SCALE GENOMIC DNA]</scope>
    <source>
        <strain evidence="1 2">Marx 270</strain>
    </source>
</reference>
<accession>A0A0C3P0D2</accession>
<dbReference type="InParanoid" id="A0A0C3P0D2"/>
<dbReference type="EMBL" id="KN831962">
    <property type="protein sequence ID" value="KIO06560.1"/>
    <property type="molecule type" value="Genomic_DNA"/>
</dbReference>
<keyword evidence="2" id="KW-1185">Reference proteome</keyword>
<dbReference type="Gene3D" id="3.30.200.20">
    <property type="entry name" value="Phosphorylase Kinase, domain 1"/>
    <property type="match status" value="1"/>
</dbReference>
<proteinExistence type="predicted"/>
<reference evidence="2" key="2">
    <citation type="submission" date="2015-01" db="EMBL/GenBank/DDBJ databases">
        <title>Evolutionary Origins and Diversification of the Mycorrhizal Mutualists.</title>
        <authorList>
            <consortium name="DOE Joint Genome Institute"/>
            <consortium name="Mycorrhizal Genomics Consortium"/>
            <person name="Kohler A."/>
            <person name="Kuo A."/>
            <person name="Nagy L.G."/>
            <person name="Floudas D."/>
            <person name="Copeland A."/>
            <person name="Barry K.W."/>
            <person name="Cichocki N."/>
            <person name="Veneault-Fourrey C."/>
            <person name="LaButti K."/>
            <person name="Lindquist E.A."/>
            <person name="Lipzen A."/>
            <person name="Lundell T."/>
            <person name="Morin E."/>
            <person name="Murat C."/>
            <person name="Riley R."/>
            <person name="Ohm R."/>
            <person name="Sun H."/>
            <person name="Tunlid A."/>
            <person name="Henrissat B."/>
            <person name="Grigoriev I.V."/>
            <person name="Hibbett D.S."/>
            <person name="Martin F."/>
        </authorList>
    </citation>
    <scope>NUCLEOTIDE SEQUENCE [LARGE SCALE GENOMIC DNA]</scope>
    <source>
        <strain evidence="2">Marx 270</strain>
    </source>
</reference>
<name>A0A0C3P0D2_PISTI</name>
<dbReference type="AlphaFoldDB" id="A0A0C3P0D2"/>
<dbReference type="HOGENOM" id="CLU_1897046_0_0_1"/>
<dbReference type="InterPro" id="IPR011009">
    <property type="entry name" value="Kinase-like_dom_sf"/>
</dbReference>
<organism evidence="1 2">
    <name type="scientific">Pisolithus tinctorius Marx 270</name>
    <dbReference type="NCBI Taxonomy" id="870435"/>
    <lineage>
        <taxon>Eukaryota</taxon>
        <taxon>Fungi</taxon>
        <taxon>Dikarya</taxon>
        <taxon>Basidiomycota</taxon>
        <taxon>Agaricomycotina</taxon>
        <taxon>Agaricomycetes</taxon>
        <taxon>Agaricomycetidae</taxon>
        <taxon>Boletales</taxon>
        <taxon>Sclerodermatineae</taxon>
        <taxon>Pisolithaceae</taxon>
        <taxon>Pisolithus</taxon>
    </lineage>
</organism>